<dbReference type="Pfam" id="PF00096">
    <property type="entry name" value="zf-C2H2"/>
    <property type="match status" value="5"/>
</dbReference>
<evidence type="ECO:0000256" key="1">
    <source>
        <dbReference type="ARBA" id="ARBA00004123"/>
    </source>
</evidence>
<keyword evidence="10" id="KW-1185">Reference proteome</keyword>
<dbReference type="RefSeq" id="XP_023940978.1">
    <property type="nucleotide sequence ID" value="XM_024085210.2"/>
</dbReference>
<feature type="compositionally biased region" description="Polar residues" evidence="8">
    <location>
        <begin position="174"/>
        <end position="192"/>
    </location>
</feature>
<feature type="domain" description="C2H2-type" evidence="9">
    <location>
        <begin position="1294"/>
        <end position="1321"/>
    </location>
</feature>
<feature type="compositionally biased region" description="Basic and acidic residues" evidence="8">
    <location>
        <begin position="67"/>
        <end position="86"/>
    </location>
</feature>
<keyword evidence="4 7" id="KW-0863">Zinc-finger</keyword>
<dbReference type="GO" id="GO:0001228">
    <property type="term" value="F:DNA-binding transcription activator activity, RNA polymerase II-specific"/>
    <property type="evidence" value="ECO:0007669"/>
    <property type="project" value="TreeGrafter"/>
</dbReference>
<evidence type="ECO:0000259" key="9">
    <source>
        <dbReference type="PROSITE" id="PS50157"/>
    </source>
</evidence>
<feature type="compositionally biased region" description="Polar residues" evidence="8">
    <location>
        <begin position="92"/>
        <end position="103"/>
    </location>
</feature>
<keyword evidence="6" id="KW-0539">Nucleus</keyword>
<feature type="domain" description="C2H2-type" evidence="9">
    <location>
        <begin position="1228"/>
        <end position="1251"/>
    </location>
</feature>
<feature type="region of interest" description="Disordered" evidence="8">
    <location>
        <begin position="634"/>
        <end position="687"/>
    </location>
</feature>
<proteinExistence type="predicted"/>
<evidence type="ECO:0000313" key="10">
    <source>
        <dbReference type="Proteomes" id="UP001652582"/>
    </source>
</evidence>
<feature type="domain" description="C2H2-type" evidence="9">
    <location>
        <begin position="1201"/>
        <end position="1228"/>
    </location>
</feature>
<comment type="subcellular location">
    <subcellularLocation>
        <location evidence="1">Nucleus</location>
    </subcellularLocation>
</comment>
<dbReference type="PROSITE" id="PS50157">
    <property type="entry name" value="ZINC_FINGER_C2H2_2"/>
    <property type="match status" value="11"/>
</dbReference>
<dbReference type="FunFam" id="3.30.160.60:FF:000100">
    <property type="entry name" value="Zinc finger 45-like"/>
    <property type="match status" value="1"/>
</dbReference>
<feature type="compositionally biased region" description="Basic and acidic residues" evidence="8">
    <location>
        <begin position="664"/>
        <end position="678"/>
    </location>
</feature>
<feature type="compositionally biased region" description="Acidic residues" evidence="8">
    <location>
        <begin position="700"/>
        <end position="714"/>
    </location>
</feature>
<feature type="compositionally biased region" description="Polar residues" evidence="8">
    <location>
        <begin position="634"/>
        <end position="663"/>
    </location>
</feature>
<feature type="domain" description="C2H2-type" evidence="9">
    <location>
        <begin position="1352"/>
        <end position="1379"/>
    </location>
</feature>
<dbReference type="Gene3D" id="3.30.160.60">
    <property type="entry name" value="Classic Zinc Finger"/>
    <property type="match status" value="7"/>
</dbReference>
<dbReference type="PANTHER" id="PTHR24376:SF235">
    <property type="entry name" value="C2H2-TYPE DOMAIN-CONTAINING PROTEIN"/>
    <property type="match status" value="1"/>
</dbReference>
<evidence type="ECO:0000256" key="6">
    <source>
        <dbReference type="ARBA" id="ARBA00023242"/>
    </source>
</evidence>
<dbReference type="SUPFAM" id="SSF57667">
    <property type="entry name" value="beta-beta-alpha zinc fingers"/>
    <property type="match status" value="6"/>
</dbReference>
<accession>A0A6J1N7H2</accession>
<gene>
    <name evidence="11" type="primary">LOC112047913</name>
</gene>
<evidence type="ECO:0000313" key="11">
    <source>
        <dbReference type="RefSeq" id="XP_023940978.1"/>
    </source>
</evidence>
<dbReference type="GO" id="GO:0000978">
    <property type="term" value="F:RNA polymerase II cis-regulatory region sequence-specific DNA binding"/>
    <property type="evidence" value="ECO:0007669"/>
    <property type="project" value="TreeGrafter"/>
</dbReference>
<feature type="compositionally biased region" description="Pro residues" evidence="8">
    <location>
        <begin position="194"/>
        <end position="207"/>
    </location>
</feature>
<sequence>MDPRVQCPVCTLYLHSGMSLESHLDTHPKDQVIKALCNLSAKSTGFGSRTPTPHSERSYRSRSRTPATDDGRWAGSHRTSENDRYWRRTPSRNKSTPLSSRTGTPDIRVSNISFENENNLNTNSNQCSDVFTVKSDKTQRTYMSAGQMSSSDYDQRYRFYPEPQEDTEIKYSRSSEYSAQNENSDTTFTYNMPPSAPKPSASIPPPTSRRVNERDFVKILPKGSNIFLKTNVASGMQYITPGANQMHVMMPTMATPQFVQKNVQNNMILTGNLTSAQIHNSKLMAPPMTNQLLTSGTFTPGTTVVTQNSQIIYREMVHNLDAKPFMSSIPAVLGSVENVTNVAQSSAMYQMVVDQFGNTSCMYTTPQHLVPKPCNPTVLSDNMTYLQGIVDKSAQKNNDKTLLIEISPMSDSSAASSSTQLPPPKSSSVNKKFEKPEPKKSASRNSTPGPNKGLKIISNIKVEVPVKHHKNMLNTIMDLTGSGDYTARPISPEKILPDIDDNNQSLCDDSTQPSMTSGDSIASNTFCVINNSSNTSGKESSKSDNKIDSEFSDSCPVPDLICNEKPSISPCSELSEHDNSTDLIITSLKSEPIHTYERRAVNNTIDNKQPKYNPLKINNAFVKKPKKVLQIKNSKFPSTPSSVSDITQSEVNRSDPVASSSRAKSPEEFEINKIHRQESSNSTKSGTLLTVSIEKIKENDDNENNEFDANTEEQSMDIEPVTPSNVNHSSQFTATVDIVQVKEEINTSNDFSNEADRSALDLAPMATLRPINVISCSIEGDFDDDSSHRELLELEASSKNKQFVSMMNENYFGDNIYADYFTPDRVEAFDAEKESHYSKDNNRDGMYIWGEPSQRESEFVLPNFIHESYKIAENGLDYSDMGAEEQVDKCEGDSKADLLSESRSESEAPLNICADEKMPPRGELSGQESNGDMESPWSGMYSSVPPAEPYDLMARESWDSDASDVDTTEKTEPIGMHTEVHFPKSRMYNCALCNTKFPSLKEMRAHKSLVHASPTCSGAKTTYSRLITARAIKKEEKPDPNVLQESLLAMDSKDALAKALPQVFDSLPDTKPPLGLVKQERARRRRDYRCPTCKVDQVTDLAFHAHLKFHPLLCLTCGKCFYRRANLALHLKTHLSIRNYKCEVCEKTFITRQKLSEHHNIHTGRAPVKCTVCDDTFRRYSNMVQHRDRHHLKKKPKVRDFVCGQCGAVFHSRAKLQWHRETHDDKPKACVYCSDKFVHAASLTRHVRRSHNQYFVATADKLKTENVPCPVCKQVYLRPNLRAHLLTHSGKRPYHCHICNKSFTTKWNLKLHRWTHVSRSAKPYKCNLCKGAFIRHTEYVSHMNAHKSVRPYTCKYCGCQFIRKYNCQRHVREHESAKKFVCKVPECGKTFHRSYYLSEHMKVHSGARPFSCHICGKTSSNKSNHNKHVKIHHSREPIATEA</sequence>
<name>A0A6J1N7H2_BICAN</name>
<feature type="region of interest" description="Disordered" evidence="8">
    <location>
        <begin position="409"/>
        <end position="456"/>
    </location>
</feature>
<reference evidence="11" key="1">
    <citation type="submission" date="2025-08" db="UniProtKB">
        <authorList>
            <consortium name="RefSeq"/>
        </authorList>
    </citation>
    <scope>IDENTIFICATION</scope>
</reference>
<feature type="domain" description="C2H2-type" evidence="9">
    <location>
        <begin position="1168"/>
        <end position="1196"/>
    </location>
</feature>
<dbReference type="OrthoDB" id="10249535at2759"/>
<feature type="region of interest" description="Disordered" evidence="8">
    <location>
        <begin position="1421"/>
        <end position="1442"/>
    </location>
</feature>
<feature type="region of interest" description="Disordered" evidence="8">
    <location>
        <begin position="43"/>
        <end position="107"/>
    </location>
</feature>
<dbReference type="GO" id="GO:0008270">
    <property type="term" value="F:zinc ion binding"/>
    <property type="evidence" value="ECO:0007669"/>
    <property type="project" value="UniProtKB-KW"/>
</dbReference>
<keyword evidence="3" id="KW-0677">Repeat</keyword>
<feature type="domain" description="C2H2-type" evidence="9">
    <location>
        <begin position="1324"/>
        <end position="1351"/>
    </location>
</feature>
<dbReference type="FunFam" id="3.30.160.60:FF:000446">
    <property type="entry name" value="Zinc finger protein"/>
    <property type="match status" value="1"/>
</dbReference>
<dbReference type="PANTHER" id="PTHR24376">
    <property type="entry name" value="ZINC FINGER PROTEIN"/>
    <property type="match status" value="1"/>
</dbReference>
<dbReference type="SMART" id="SM00355">
    <property type="entry name" value="ZnF_C2H2"/>
    <property type="match status" value="14"/>
</dbReference>
<feature type="compositionally biased region" description="Basic residues" evidence="8">
    <location>
        <begin position="1424"/>
        <end position="1433"/>
    </location>
</feature>
<dbReference type="InterPro" id="IPR013087">
    <property type="entry name" value="Znf_C2H2_type"/>
</dbReference>
<evidence type="ECO:0000256" key="2">
    <source>
        <dbReference type="ARBA" id="ARBA00022723"/>
    </source>
</evidence>
<feature type="domain" description="C2H2-type" evidence="9">
    <location>
        <begin position="1380"/>
        <end position="1409"/>
    </location>
</feature>
<dbReference type="InterPro" id="IPR036236">
    <property type="entry name" value="Znf_C2H2_sf"/>
</dbReference>
<dbReference type="PROSITE" id="PS00028">
    <property type="entry name" value="ZINC_FINGER_C2H2_1"/>
    <property type="match status" value="11"/>
</dbReference>
<feature type="domain" description="C2H2-type" evidence="9">
    <location>
        <begin position="1140"/>
        <end position="1167"/>
    </location>
</feature>
<dbReference type="Proteomes" id="UP001652582">
    <property type="component" value="Chromosome 10"/>
</dbReference>
<protein>
    <submittedName>
        <fullName evidence="11">Uncharacterized protein LOC112047913</fullName>
    </submittedName>
</protein>
<feature type="region of interest" description="Disordered" evidence="8">
    <location>
        <begin position="885"/>
        <end position="948"/>
    </location>
</feature>
<feature type="region of interest" description="Disordered" evidence="8">
    <location>
        <begin position="162"/>
        <end position="210"/>
    </location>
</feature>
<evidence type="ECO:0000256" key="8">
    <source>
        <dbReference type="SAM" id="MobiDB-lite"/>
    </source>
</evidence>
<evidence type="ECO:0000256" key="7">
    <source>
        <dbReference type="PROSITE-ProRule" id="PRU00042"/>
    </source>
</evidence>
<evidence type="ECO:0000256" key="3">
    <source>
        <dbReference type="ARBA" id="ARBA00022737"/>
    </source>
</evidence>
<evidence type="ECO:0000256" key="5">
    <source>
        <dbReference type="ARBA" id="ARBA00022833"/>
    </source>
</evidence>
<feature type="compositionally biased region" description="Basic and acidic residues" evidence="8">
    <location>
        <begin position="886"/>
        <end position="906"/>
    </location>
</feature>
<keyword evidence="2" id="KW-0479">Metal-binding</keyword>
<feature type="compositionally biased region" description="Polar residues" evidence="8">
    <location>
        <begin position="43"/>
        <end position="53"/>
    </location>
</feature>
<evidence type="ECO:0000256" key="4">
    <source>
        <dbReference type="ARBA" id="ARBA00022771"/>
    </source>
</evidence>
<feature type="region of interest" description="Disordered" evidence="8">
    <location>
        <begin position="695"/>
        <end position="714"/>
    </location>
</feature>
<dbReference type="GeneID" id="112047913"/>
<feature type="compositionally biased region" description="Basic and acidic residues" evidence="8">
    <location>
        <begin position="431"/>
        <end position="440"/>
    </location>
</feature>
<feature type="domain" description="C2H2-type" evidence="9">
    <location>
        <begin position="988"/>
        <end position="1016"/>
    </location>
</feature>
<feature type="domain" description="C2H2-type" evidence="9">
    <location>
        <begin position="1112"/>
        <end position="1139"/>
    </location>
</feature>
<organism evidence="10 11">
    <name type="scientific">Bicyclus anynana</name>
    <name type="common">Squinting bush brown butterfly</name>
    <dbReference type="NCBI Taxonomy" id="110368"/>
    <lineage>
        <taxon>Eukaryota</taxon>
        <taxon>Metazoa</taxon>
        <taxon>Ecdysozoa</taxon>
        <taxon>Arthropoda</taxon>
        <taxon>Hexapoda</taxon>
        <taxon>Insecta</taxon>
        <taxon>Pterygota</taxon>
        <taxon>Neoptera</taxon>
        <taxon>Endopterygota</taxon>
        <taxon>Lepidoptera</taxon>
        <taxon>Glossata</taxon>
        <taxon>Ditrysia</taxon>
        <taxon>Papilionoidea</taxon>
        <taxon>Nymphalidae</taxon>
        <taxon>Satyrinae</taxon>
        <taxon>Satyrini</taxon>
        <taxon>Mycalesina</taxon>
        <taxon>Bicyclus</taxon>
    </lineage>
</organism>
<dbReference type="GO" id="GO:0005634">
    <property type="term" value="C:nucleus"/>
    <property type="evidence" value="ECO:0007669"/>
    <property type="project" value="UniProtKB-SubCell"/>
</dbReference>
<dbReference type="KEGG" id="bany:112047913"/>
<feature type="domain" description="C2H2-type" evidence="9">
    <location>
        <begin position="1410"/>
        <end position="1437"/>
    </location>
</feature>
<keyword evidence="5" id="KW-0862">Zinc</keyword>